<dbReference type="InterPro" id="IPR037237">
    <property type="entry name" value="IlvD/EDD_N"/>
</dbReference>
<organism evidence="1 2">
    <name type="scientific">Gallibacterium genomosp. 3</name>
    <dbReference type="NCBI Taxonomy" id="505345"/>
    <lineage>
        <taxon>Bacteria</taxon>
        <taxon>Pseudomonadati</taxon>
        <taxon>Pseudomonadota</taxon>
        <taxon>Gammaproteobacteria</taxon>
        <taxon>Pasteurellales</taxon>
        <taxon>Pasteurellaceae</taxon>
        <taxon>Gallibacterium</taxon>
    </lineage>
</organism>
<protein>
    <recommendedName>
        <fullName evidence="3">Phosphogluconate dehydratase</fullName>
    </recommendedName>
</protein>
<dbReference type="Proteomes" id="UP000243168">
    <property type="component" value="Unassembled WGS sequence"/>
</dbReference>
<evidence type="ECO:0008006" key="3">
    <source>
        <dbReference type="Google" id="ProtNLM"/>
    </source>
</evidence>
<dbReference type="AlphaFoldDB" id="A0A1A7PMS8"/>
<sequence>QLARGKSRAHLSCGNLAHTVATCCPAQKKTILDFTTINVGIVSAYNDMLSAHAPYLDYPAQIKQVLSELGHSAQVAAGVPAM</sequence>
<accession>A0A1A7PMS8</accession>
<gene>
    <name evidence="1" type="ORF">QV07_10505</name>
</gene>
<dbReference type="SUPFAM" id="SSF143975">
    <property type="entry name" value="IlvD/EDD N-terminal domain-like"/>
    <property type="match status" value="1"/>
</dbReference>
<comment type="caution">
    <text evidence="1">The sequence shown here is derived from an EMBL/GenBank/DDBJ whole genome shotgun (WGS) entry which is preliminary data.</text>
</comment>
<feature type="non-terminal residue" evidence="1">
    <location>
        <position position="1"/>
    </location>
</feature>
<proteinExistence type="predicted"/>
<feature type="non-terminal residue" evidence="1">
    <location>
        <position position="82"/>
    </location>
</feature>
<evidence type="ECO:0000313" key="1">
    <source>
        <dbReference type="EMBL" id="OBX03853.1"/>
    </source>
</evidence>
<evidence type="ECO:0000313" key="2">
    <source>
        <dbReference type="Proteomes" id="UP000243168"/>
    </source>
</evidence>
<dbReference type="EMBL" id="JTJS01000156">
    <property type="protein sequence ID" value="OBX03853.1"/>
    <property type="molecule type" value="Genomic_DNA"/>
</dbReference>
<name>A0A1A7PMS8_9PAST</name>
<reference evidence="1 2" key="1">
    <citation type="submission" date="2014-11" db="EMBL/GenBank/DDBJ databases">
        <title>Pan-genome of Gallibacterium spp.</title>
        <authorList>
            <person name="Kudirkiene E."/>
            <person name="Bojesen A.M."/>
        </authorList>
    </citation>
    <scope>NUCLEOTIDE SEQUENCE [LARGE SCALE GENOMIC DNA]</scope>
    <source>
        <strain evidence="1 2">F298</strain>
    </source>
</reference>